<dbReference type="InterPro" id="IPR016024">
    <property type="entry name" value="ARM-type_fold"/>
</dbReference>
<feature type="transmembrane region" description="Helical" evidence="3">
    <location>
        <begin position="126"/>
        <end position="147"/>
    </location>
</feature>
<evidence type="ECO:0000313" key="4">
    <source>
        <dbReference type="EMBL" id="AVK98840.1"/>
    </source>
</evidence>
<protein>
    <submittedName>
        <fullName evidence="5">Phage SPP1 structural protein</fullName>
    </submittedName>
</protein>
<sequence>MSSVRDLFVEIGLEIDDGPLDELNELINEIRRSLGNFDSSGLDEIERNARSAAEELDDLSRDARQASRNVNDLAEDELIATVTTSMMGNSFSLAGMKGIAMGVGVTSALSGILAILAPLIVLVGGLAASFLAAGLGVAALGAVAVPVMTNLFESADQVAQIEEKIANADTAKERIAAQKELAAVYDDMSESQRGALKELQEFKDFFGDFTKQFENPIFDAFAKGLSLVKSILTGLEPTISGVAAVINELLDEMNNSVVGGGLKGFFEWLETHAAGAIYNFAHIFGNLFGGIFKMLASFSPVGSQIEEGLLSMTARFSEWAGSLASSNGFQTFIEYAKTNGPALMGILGDVFGVLGDVIVALAPLGTVVLAGLQLLTGFIASNIAPLFSELSGWITQLAGAFMEYLMPAIQPLIQALLPTLGNFLDNLKLLGQTLVDTFISIFPTLQDIFSTVFPIIVELVTSVYDIISSLINNVVIPLLPILGKVISEVWSVVKPILEPLKNLLSTIGDNIMFLINDVVAPLIPIIGSIFSNMWVILKPILDAIVKAFGKIIDVVSDVIGYVKNLVDAFANVKVPDWMSNIGGKIKSAASTVGGLFNGSHATGLGRVPFDGYAAELHKDEAVLTADQSNTLRDIGVLKGDGSSPQLDLSENDSGSYQTTYSTSSNNSKISAPITIIIQGSENSQETAYSVKDVLEERFGDLLSVMQVSREG</sequence>
<dbReference type="InterPro" id="IPR011989">
    <property type="entry name" value="ARM-like"/>
</dbReference>
<organism evidence="4 6">
    <name type="scientific">Lysinibacillus sphaericus</name>
    <name type="common">Bacillus sphaericus</name>
    <dbReference type="NCBI Taxonomy" id="1421"/>
    <lineage>
        <taxon>Bacteria</taxon>
        <taxon>Bacillati</taxon>
        <taxon>Bacillota</taxon>
        <taxon>Bacilli</taxon>
        <taxon>Bacillales</taxon>
        <taxon>Bacillaceae</taxon>
        <taxon>Lysinibacillus</taxon>
    </lineage>
</organism>
<evidence type="ECO:0000313" key="6">
    <source>
        <dbReference type="Proteomes" id="UP000238825"/>
    </source>
</evidence>
<evidence type="ECO:0000256" key="3">
    <source>
        <dbReference type="SAM" id="Phobius"/>
    </source>
</evidence>
<dbReference type="EMBL" id="CP019980">
    <property type="protein sequence ID" value="AVK98840.1"/>
    <property type="molecule type" value="Genomic_DNA"/>
</dbReference>
<proteinExistence type="predicted"/>
<dbReference type="Proteomes" id="UP000255295">
    <property type="component" value="Unassembled WGS sequence"/>
</dbReference>
<evidence type="ECO:0000313" key="5">
    <source>
        <dbReference type="EMBL" id="SUV15144.1"/>
    </source>
</evidence>
<name>A0A2S0K642_LYSSH</name>
<dbReference type="GeneID" id="48278958"/>
<feature type="compositionally biased region" description="Polar residues" evidence="2">
    <location>
        <begin position="642"/>
        <end position="652"/>
    </location>
</feature>
<evidence type="ECO:0000256" key="1">
    <source>
        <dbReference type="SAM" id="Coils"/>
    </source>
</evidence>
<dbReference type="SUPFAM" id="SSF48371">
    <property type="entry name" value="ARM repeat"/>
    <property type="match status" value="1"/>
</dbReference>
<dbReference type="RefSeq" id="WP_024362672.1">
    <property type="nucleotide sequence ID" value="NZ_BJNS01000014.1"/>
</dbReference>
<feature type="transmembrane region" description="Helical" evidence="3">
    <location>
        <begin position="99"/>
        <end position="120"/>
    </location>
</feature>
<evidence type="ECO:0000313" key="7">
    <source>
        <dbReference type="Proteomes" id="UP000255295"/>
    </source>
</evidence>
<reference evidence="4 6" key="1">
    <citation type="submission" date="2017-03" db="EMBL/GenBank/DDBJ databases">
        <title>The whole genome sequencing and assembly of Lysinibacillus sphaericus DSM 28T strain.</title>
        <authorList>
            <person name="Lee Y.-J."/>
            <person name="Yi H."/>
            <person name="Bahn Y.-S."/>
            <person name="Kim J.F."/>
            <person name="Lee D.-W."/>
        </authorList>
    </citation>
    <scope>NUCLEOTIDE SEQUENCE [LARGE SCALE GENOMIC DNA]</scope>
    <source>
        <strain evidence="4 6">DSM 28</strain>
    </source>
</reference>
<accession>A0A2S0K642</accession>
<keyword evidence="3" id="KW-0472">Membrane</keyword>
<dbReference type="Gene3D" id="1.25.10.10">
    <property type="entry name" value="Leucine-rich Repeat Variant"/>
    <property type="match status" value="1"/>
</dbReference>
<gene>
    <name evidence="5" type="primary">p035</name>
    <name evidence="4" type="ORF">LS41612_22390</name>
    <name evidence="5" type="ORF">NCTC10338_00163</name>
</gene>
<keyword evidence="3" id="KW-0812">Transmembrane</keyword>
<keyword evidence="1" id="KW-0175">Coiled coil</keyword>
<dbReference type="Proteomes" id="UP000238825">
    <property type="component" value="Chromosome"/>
</dbReference>
<feature type="coiled-coil region" evidence="1">
    <location>
        <begin position="42"/>
        <end position="76"/>
    </location>
</feature>
<evidence type="ECO:0000256" key="2">
    <source>
        <dbReference type="SAM" id="MobiDB-lite"/>
    </source>
</evidence>
<dbReference type="AlphaFoldDB" id="A0A2S0K642"/>
<feature type="compositionally biased region" description="Low complexity" evidence="2">
    <location>
        <begin position="653"/>
        <end position="665"/>
    </location>
</feature>
<feature type="region of interest" description="Disordered" evidence="2">
    <location>
        <begin position="642"/>
        <end position="665"/>
    </location>
</feature>
<reference evidence="5 7" key="2">
    <citation type="submission" date="2018-06" db="EMBL/GenBank/DDBJ databases">
        <authorList>
            <consortium name="Pathogen Informatics"/>
            <person name="Doyle S."/>
        </authorList>
    </citation>
    <scope>NUCLEOTIDE SEQUENCE [LARGE SCALE GENOMIC DNA]</scope>
    <source>
        <strain evidence="5 7">NCTC10338</strain>
    </source>
</reference>
<keyword evidence="3" id="KW-1133">Transmembrane helix</keyword>
<dbReference type="EMBL" id="UFSZ01000001">
    <property type="protein sequence ID" value="SUV15144.1"/>
    <property type="molecule type" value="Genomic_DNA"/>
</dbReference>